<dbReference type="InterPro" id="IPR010776">
    <property type="entry name" value="Hop2_WH_dom"/>
</dbReference>
<feature type="domain" description="Homologous-pairing protein 2 winged helix" evidence="9">
    <location>
        <begin position="40"/>
        <end position="99"/>
    </location>
</feature>
<dbReference type="PANTHER" id="PTHR15938:SF0">
    <property type="entry name" value="HOMOLOGOUS-PAIRING PROTEIN 2 HOMOLOG"/>
    <property type="match status" value="1"/>
</dbReference>
<sequence>MFRTSYSLGDGYGDIVHGQSSFFKQVFTHVLFAANMGSEKKNVYDFMVTANRPFSGNDVFSNLQRQGIGKSAVEKVLDQLVKENKIFMKLNGKQKIYCVVQPDSTAEDQKEIQSIDEELVKITEALREVERKYKQSEIEVKTLQSTCSIEEIKSKVSKTEKIILELKSHLKKMSKTGGNVVSLKDREKVKKEYETVTKEYRKRKRMCTDILDSILENCPKPKKALFEEIGIETDESVAMPAL</sequence>
<dbReference type="EMBL" id="VYZN01000009">
    <property type="protein sequence ID" value="KAE9542711.1"/>
    <property type="molecule type" value="Genomic_DNA"/>
</dbReference>
<dbReference type="GO" id="GO:0000794">
    <property type="term" value="C:condensed nuclear chromosome"/>
    <property type="evidence" value="ECO:0007669"/>
    <property type="project" value="TreeGrafter"/>
</dbReference>
<evidence type="ECO:0000256" key="5">
    <source>
        <dbReference type="ARBA" id="ARBA00023172"/>
    </source>
</evidence>
<proteinExistence type="inferred from homology"/>
<dbReference type="Pfam" id="PF18517">
    <property type="entry name" value="LZ3wCH"/>
    <property type="match status" value="1"/>
</dbReference>
<dbReference type="AlphaFoldDB" id="A0A6G0U0S2"/>
<dbReference type="Gene3D" id="1.10.10.10">
    <property type="entry name" value="Winged helix-like DNA-binding domain superfamily/Winged helix DNA-binding domain"/>
    <property type="match status" value="1"/>
</dbReference>
<comment type="subcellular location">
    <subcellularLocation>
        <location evidence="1">Nucleus</location>
    </subcellularLocation>
</comment>
<feature type="coiled-coil region" evidence="8">
    <location>
        <begin position="112"/>
        <end position="146"/>
    </location>
</feature>
<protein>
    <recommendedName>
        <fullName evidence="3">Homologous-pairing protein 2 homolog</fullName>
    </recommendedName>
</protein>
<feature type="domain" description="Leucine zipper with capping helix" evidence="10">
    <location>
        <begin position="181"/>
        <end position="236"/>
    </location>
</feature>
<evidence type="ECO:0000256" key="4">
    <source>
        <dbReference type="ARBA" id="ARBA00023054"/>
    </source>
</evidence>
<dbReference type="Pfam" id="PF07106">
    <property type="entry name" value="WHD_TBPIP"/>
    <property type="match status" value="1"/>
</dbReference>
<organism evidence="11 12">
    <name type="scientific">Aphis glycines</name>
    <name type="common">Soybean aphid</name>
    <dbReference type="NCBI Taxonomy" id="307491"/>
    <lineage>
        <taxon>Eukaryota</taxon>
        <taxon>Metazoa</taxon>
        <taxon>Ecdysozoa</taxon>
        <taxon>Arthropoda</taxon>
        <taxon>Hexapoda</taxon>
        <taxon>Insecta</taxon>
        <taxon>Pterygota</taxon>
        <taxon>Neoptera</taxon>
        <taxon>Paraneoptera</taxon>
        <taxon>Hemiptera</taxon>
        <taxon>Sternorrhyncha</taxon>
        <taxon>Aphidomorpha</taxon>
        <taxon>Aphidoidea</taxon>
        <taxon>Aphididae</taxon>
        <taxon>Aphidini</taxon>
        <taxon>Aphis</taxon>
        <taxon>Aphis</taxon>
    </lineage>
</organism>
<dbReference type="Proteomes" id="UP000475862">
    <property type="component" value="Unassembled WGS sequence"/>
</dbReference>
<keyword evidence="7" id="KW-0469">Meiosis</keyword>
<dbReference type="InterPro" id="IPR040661">
    <property type="entry name" value="LZ3wCH"/>
</dbReference>
<evidence type="ECO:0000259" key="10">
    <source>
        <dbReference type="Pfam" id="PF18517"/>
    </source>
</evidence>
<evidence type="ECO:0000256" key="1">
    <source>
        <dbReference type="ARBA" id="ARBA00004123"/>
    </source>
</evidence>
<dbReference type="GO" id="GO:0003690">
    <property type="term" value="F:double-stranded DNA binding"/>
    <property type="evidence" value="ECO:0007669"/>
    <property type="project" value="TreeGrafter"/>
</dbReference>
<keyword evidence="12" id="KW-1185">Reference proteome</keyword>
<keyword evidence="5" id="KW-0233">DNA recombination</keyword>
<comment type="similarity">
    <text evidence="2">Belongs to the HOP2 family.</text>
</comment>
<dbReference type="GO" id="GO:0120231">
    <property type="term" value="C:DNA recombinase auxiliary factor complex"/>
    <property type="evidence" value="ECO:0007669"/>
    <property type="project" value="TreeGrafter"/>
</dbReference>
<dbReference type="GO" id="GO:0000709">
    <property type="term" value="P:meiotic joint molecule formation"/>
    <property type="evidence" value="ECO:0007669"/>
    <property type="project" value="TreeGrafter"/>
</dbReference>
<dbReference type="GO" id="GO:0007129">
    <property type="term" value="P:homologous chromosome pairing at meiosis"/>
    <property type="evidence" value="ECO:0007669"/>
    <property type="project" value="TreeGrafter"/>
</dbReference>
<evidence type="ECO:0000256" key="7">
    <source>
        <dbReference type="ARBA" id="ARBA00023254"/>
    </source>
</evidence>
<keyword evidence="6" id="KW-0539">Nucleus</keyword>
<evidence type="ECO:0000313" key="12">
    <source>
        <dbReference type="Proteomes" id="UP000475862"/>
    </source>
</evidence>
<dbReference type="GO" id="GO:0120230">
    <property type="term" value="F:recombinase activator activity"/>
    <property type="evidence" value="ECO:0007669"/>
    <property type="project" value="TreeGrafter"/>
</dbReference>
<gene>
    <name evidence="11" type="ORF">AGLY_002622</name>
</gene>
<evidence type="ECO:0000313" key="11">
    <source>
        <dbReference type="EMBL" id="KAE9542711.1"/>
    </source>
</evidence>
<accession>A0A6G0U0S2</accession>
<dbReference type="GO" id="GO:0010774">
    <property type="term" value="P:meiotic strand invasion involved in reciprocal meiotic recombination"/>
    <property type="evidence" value="ECO:0007669"/>
    <property type="project" value="TreeGrafter"/>
</dbReference>
<evidence type="ECO:0000259" key="9">
    <source>
        <dbReference type="Pfam" id="PF07106"/>
    </source>
</evidence>
<dbReference type="InterPro" id="IPR036388">
    <property type="entry name" value="WH-like_DNA-bd_sf"/>
</dbReference>
<dbReference type="OrthoDB" id="272266at2759"/>
<evidence type="ECO:0000256" key="3">
    <source>
        <dbReference type="ARBA" id="ARBA00016093"/>
    </source>
</evidence>
<evidence type="ECO:0000256" key="2">
    <source>
        <dbReference type="ARBA" id="ARBA00007922"/>
    </source>
</evidence>
<evidence type="ECO:0000256" key="6">
    <source>
        <dbReference type="ARBA" id="ARBA00023242"/>
    </source>
</evidence>
<dbReference type="PANTHER" id="PTHR15938">
    <property type="entry name" value="TBP-1 INTERACTING PROTEIN"/>
    <property type="match status" value="1"/>
</dbReference>
<name>A0A6G0U0S2_APHGL</name>
<comment type="caution">
    <text evidence="11">The sequence shown here is derived from an EMBL/GenBank/DDBJ whole genome shotgun (WGS) entry which is preliminary data.</text>
</comment>
<reference evidence="11 12" key="1">
    <citation type="submission" date="2019-08" db="EMBL/GenBank/DDBJ databases">
        <title>The genome of the soybean aphid Biotype 1, its phylome, world population structure and adaptation to the North American continent.</title>
        <authorList>
            <person name="Giordano R."/>
            <person name="Donthu R.K."/>
            <person name="Hernandez A.G."/>
            <person name="Wright C.L."/>
            <person name="Zimin A.V."/>
        </authorList>
    </citation>
    <scope>NUCLEOTIDE SEQUENCE [LARGE SCALE GENOMIC DNA]</scope>
    <source>
        <tissue evidence="11">Whole aphids</tissue>
    </source>
</reference>
<keyword evidence="4 8" id="KW-0175">Coiled coil</keyword>
<evidence type="ECO:0000256" key="8">
    <source>
        <dbReference type="SAM" id="Coils"/>
    </source>
</evidence>